<accession>A0A2C9D7G7</accession>
<gene>
    <name evidence="2" type="ORF">HDIA_2642</name>
</gene>
<dbReference type="Proteomes" id="UP000223606">
    <property type="component" value="Chromosome 1"/>
</dbReference>
<dbReference type="EMBL" id="LT960614">
    <property type="protein sequence ID" value="SON56183.1"/>
    <property type="molecule type" value="Genomic_DNA"/>
</dbReference>
<evidence type="ECO:0000313" key="2">
    <source>
        <dbReference type="EMBL" id="SON56183.1"/>
    </source>
</evidence>
<keyword evidence="3" id="KW-1185">Reference proteome</keyword>
<dbReference type="AlphaFoldDB" id="A0A2C9D7G7"/>
<evidence type="ECO:0008006" key="4">
    <source>
        <dbReference type="Google" id="ProtNLM"/>
    </source>
</evidence>
<protein>
    <recommendedName>
        <fullName evidence="4">ACR</fullName>
    </recommendedName>
</protein>
<sequence length="185" mass="19960">MQVAMTSSERFPFSRRVDVQALPARGTAVNIVANDEECAALARDLDLPAVHSLSAELLLSPFCKTGVRVAGRVRAKVTQSCVVTLEPVEETVDEAIDIRFLPADEIETVSEEIEVDPETEDPPEPLETGDLDVGQIVAEHLALGLDPYPRAPGATFDPRIEDAGDEEPESPFAKLRALKGEGQGE</sequence>
<reference evidence="3" key="1">
    <citation type="submission" date="2017-09" db="EMBL/GenBank/DDBJ databases">
        <title>Genome sequence of Nannocystis excedens DSM 71.</title>
        <authorList>
            <person name="Blom J."/>
        </authorList>
    </citation>
    <scope>NUCLEOTIDE SEQUENCE [LARGE SCALE GENOMIC DNA]</scope>
    <source>
        <strain evidence="3">type strain: E19</strain>
    </source>
</reference>
<evidence type="ECO:0000256" key="1">
    <source>
        <dbReference type="SAM" id="MobiDB-lite"/>
    </source>
</evidence>
<organism evidence="2 3">
    <name type="scientific">Hartmannibacter diazotrophicus</name>
    <dbReference type="NCBI Taxonomy" id="1482074"/>
    <lineage>
        <taxon>Bacteria</taxon>
        <taxon>Pseudomonadati</taxon>
        <taxon>Pseudomonadota</taxon>
        <taxon>Alphaproteobacteria</taxon>
        <taxon>Hyphomicrobiales</taxon>
        <taxon>Pleomorphomonadaceae</taxon>
        <taxon>Hartmannibacter</taxon>
    </lineage>
</organism>
<proteinExistence type="predicted"/>
<name>A0A2C9D7G7_9HYPH</name>
<feature type="region of interest" description="Disordered" evidence="1">
    <location>
        <begin position="147"/>
        <end position="185"/>
    </location>
</feature>
<evidence type="ECO:0000313" key="3">
    <source>
        <dbReference type="Proteomes" id="UP000223606"/>
    </source>
</evidence>
<dbReference type="Pfam" id="PF02620">
    <property type="entry name" value="YceD"/>
    <property type="match status" value="1"/>
</dbReference>
<dbReference type="InterPro" id="IPR003772">
    <property type="entry name" value="YceD"/>
</dbReference>
<dbReference type="KEGG" id="hdi:HDIA_2642"/>